<gene>
    <name evidence="2" type="ORF">BIY37_09700</name>
</gene>
<dbReference type="PANTHER" id="PTHR43031:SF1">
    <property type="entry name" value="PYRIDINE NUCLEOTIDE-DISULPHIDE OXIDOREDUCTASE"/>
    <property type="match status" value="1"/>
</dbReference>
<dbReference type="PANTHER" id="PTHR43031">
    <property type="entry name" value="FAD-DEPENDENT OXIDOREDUCTASE"/>
    <property type="match status" value="1"/>
</dbReference>
<evidence type="ECO:0000313" key="2">
    <source>
        <dbReference type="EMBL" id="OQD45213.1"/>
    </source>
</evidence>
<dbReference type="Gene3D" id="3.40.250.10">
    <property type="entry name" value="Rhodanese-like domain"/>
    <property type="match status" value="1"/>
</dbReference>
<dbReference type="InterPro" id="IPR050229">
    <property type="entry name" value="GlpE_sulfurtransferase"/>
</dbReference>
<protein>
    <recommendedName>
        <fullName evidence="1">Rhodanese domain-containing protein</fullName>
    </recommendedName>
</protein>
<dbReference type="EMBL" id="MJUW02000101">
    <property type="protein sequence ID" value="OQD45213.1"/>
    <property type="molecule type" value="Genomic_DNA"/>
</dbReference>
<feature type="domain" description="Rhodanese" evidence="1">
    <location>
        <begin position="43"/>
        <end position="131"/>
    </location>
</feature>
<comment type="caution">
    <text evidence="2">The sequence shown here is derived from an EMBL/GenBank/DDBJ whole genome shotgun (WGS) entry which is preliminary data.</text>
</comment>
<reference evidence="2 3" key="1">
    <citation type="journal article" date="2016" name="Genome Announc.">
        <title>Draft Genome Sequence of the Anaerobic Ammonium-Oxidizing Bacterium 'Candidatus Brocadia sp. 40'.</title>
        <authorList>
            <person name="Ali M."/>
            <person name="Haroon M.F."/>
            <person name="Narita Y."/>
            <person name="Zhang L."/>
            <person name="Rangel Shaw D."/>
            <person name="Okabe S."/>
            <person name="Saikaly P.E."/>
        </authorList>
    </citation>
    <scope>NUCLEOTIDE SEQUENCE [LARGE SCALE GENOMIC DNA]</scope>
    <source>
        <strain evidence="2 3">40</strain>
    </source>
</reference>
<dbReference type="Proteomes" id="UP000242219">
    <property type="component" value="Unassembled WGS sequence"/>
</dbReference>
<name>A0A1V6LYI9_9BACT</name>
<dbReference type="InterPro" id="IPR001763">
    <property type="entry name" value="Rhodanese-like_dom"/>
</dbReference>
<organism evidence="2 3">
    <name type="scientific">Candidatus Brocadia sapporoensis</name>
    <dbReference type="NCBI Taxonomy" id="392547"/>
    <lineage>
        <taxon>Bacteria</taxon>
        <taxon>Pseudomonadati</taxon>
        <taxon>Planctomycetota</taxon>
        <taxon>Candidatus Brocadiia</taxon>
        <taxon>Candidatus Brocadiales</taxon>
        <taxon>Candidatus Brocadiaceae</taxon>
        <taxon>Candidatus Brocadia</taxon>
    </lineage>
</organism>
<dbReference type="SMART" id="SM00450">
    <property type="entry name" value="RHOD"/>
    <property type="match status" value="1"/>
</dbReference>
<keyword evidence="3" id="KW-1185">Reference proteome</keyword>
<accession>A0A1V6LYI9</accession>
<dbReference type="FunFam" id="3.40.250.10:FF:000049">
    <property type="entry name" value="Phage shock protein E"/>
    <property type="match status" value="1"/>
</dbReference>
<proteinExistence type="predicted"/>
<dbReference type="PROSITE" id="PS50206">
    <property type="entry name" value="RHODANESE_3"/>
    <property type="match status" value="1"/>
</dbReference>
<dbReference type="CDD" id="cd00158">
    <property type="entry name" value="RHOD"/>
    <property type="match status" value="1"/>
</dbReference>
<dbReference type="AlphaFoldDB" id="A0A1V6LYI9"/>
<dbReference type="SUPFAM" id="SSF52821">
    <property type="entry name" value="Rhodanese/Cell cycle control phosphatase"/>
    <property type="match status" value="1"/>
</dbReference>
<evidence type="ECO:0000259" key="1">
    <source>
        <dbReference type="PROSITE" id="PS50206"/>
    </source>
</evidence>
<evidence type="ECO:0000313" key="3">
    <source>
        <dbReference type="Proteomes" id="UP000242219"/>
    </source>
</evidence>
<dbReference type="InterPro" id="IPR036873">
    <property type="entry name" value="Rhodanese-like_dom_sf"/>
</dbReference>
<sequence>MFFLHTATGTYNSGKLYAAEGCAQTRAAVKNISAKRAREIMGISNDVFILDVRTKEEYNECHIKGANLIPIQDLEQNVNKIPKDKTVIVHCAKGKRSAKACGMLEDKGLKELYNMEGGINQWKAEGFPVEKPY</sequence>
<dbReference type="Pfam" id="PF00581">
    <property type="entry name" value="Rhodanese"/>
    <property type="match status" value="1"/>
</dbReference>